<name>A0A147I9Y3_9SPHN</name>
<dbReference type="SUPFAM" id="SSF55729">
    <property type="entry name" value="Acyl-CoA N-acyltransferases (Nat)"/>
    <property type="match status" value="1"/>
</dbReference>
<keyword evidence="1 5" id="KW-0673">Quorum sensing</keyword>
<comment type="catalytic activity">
    <reaction evidence="6">
        <text>a fatty acyl-[ACP] + S-adenosyl-L-methionine = an N-acyl-L-homoserine lactone + S-methyl-5'-thioadenosine + holo-[ACP] + H(+)</text>
        <dbReference type="Rhea" id="RHEA:10096"/>
        <dbReference type="Rhea" id="RHEA-COMP:9685"/>
        <dbReference type="Rhea" id="RHEA-COMP:14125"/>
        <dbReference type="ChEBI" id="CHEBI:15378"/>
        <dbReference type="ChEBI" id="CHEBI:17509"/>
        <dbReference type="ChEBI" id="CHEBI:55474"/>
        <dbReference type="ChEBI" id="CHEBI:59789"/>
        <dbReference type="ChEBI" id="CHEBI:64479"/>
        <dbReference type="ChEBI" id="CHEBI:138651"/>
        <dbReference type="EC" id="2.3.1.184"/>
    </reaction>
</comment>
<evidence type="ECO:0000256" key="3">
    <source>
        <dbReference type="ARBA" id="ARBA00022691"/>
    </source>
</evidence>
<dbReference type="EMBL" id="LDTD01000001">
    <property type="protein sequence ID" value="KTT76640.1"/>
    <property type="molecule type" value="Genomic_DNA"/>
</dbReference>
<keyword evidence="2 6" id="KW-0808">Transferase</keyword>
<dbReference type="PRINTS" id="PR01549">
    <property type="entry name" value="AUTOINDCRSYN"/>
</dbReference>
<dbReference type="Pfam" id="PF00765">
    <property type="entry name" value="Autoind_synth"/>
    <property type="match status" value="1"/>
</dbReference>
<comment type="caution">
    <text evidence="7">The sequence shown here is derived from an EMBL/GenBank/DDBJ whole genome shotgun (WGS) entry which is preliminary data.</text>
</comment>
<gene>
    <name evidence="7" type="ORF">NS319_00065</name>
</gene>
<accession>A0A147I9Y3</accession>
<evidence type="ECO:0000313" key="8">
    <source>
        <dbReference type="Proteomes" id="UP000072867"/>
    </source>
</evidence>
<reference evidence="7 8" key="1">
    <citation type="journal article" date="2016" name="Front. Microbiol.">
        <title>Genomic Resource of Rice Seed Associated Bacteria.</title>
        <authorList>
            <person name="Midha S."/>
            <person name="Bansal K."/>
            <person name="Sharma S."/>
            <person name="Kumar N."/>
            <person name="Patil P.P."/>
            <person name="Chaudhry V."/>
            <person name="Patil P.B."/>
        </authorList>
    </citation>
    <scope>NUCLEOTIDE SEQUENCE [LARGE SCALE GENOMIC DNA]</scope>
    <source>
        <strain evidence="7 8">NS319</strain>
    </source>
</reference>
<protein>
    <recommendedName>
        <fullName evidence="6">Acyl-homoserine-lactone synthase</fullName>
        <ecNumber evidence="6">2.3.1.184</ecNumber>
    </recommendedName>
    <alternativeName>
        <fullName evidence="6">Autoinducer synthesis protein</fullName>
    </alternativeName>
</protein>
<comment type="similarity">
    <text evidence="5 6">Belongs to the autoinducer synthase family.</text>
</comment>
<dbReference type="PANTHER" id="PTHR39322:SF1">
    <property type="entry name" value="ISOVALERYL-HOMOSERINE LACTONE SYNTHASE"/>
    <property type="match status" value="1"/>
</dbReference>
<dbReference type="InterPro" id="IPR001690">
    <property type="entry name" value="Autoind_synthase"/>
</dbReference>
<evidence type="ECO:0000256" key="6">
    <source>
        <dbReference type="RuleBase" id="RU361135"/>
    </source>
</evidence>
<evidence type="ECO:0000313" key="7">
    <source>
        <dbReference type="EMBL" id="KTT76640.1"/>
    </source>
</evidence>
<evidence type="ECO:0000256" key="4">
    <source>
        <dbReference type="ARBA" id="ARBA00022929"/>
    </source>
</evidence>
<keyword evidence="4 5" id="KW-0071">Autoinducer synthesis</keyword>
<proteinExistence type="inferred from homology"/>
<evidence type="ECO:0000256" key="1">
    <source>
        <dbReference type="ARBA" id="ARBA00022654"/>
    </source>
</evidence>
<keyword evidence="3 6" id="KW-0949">S-adenosyl-L-methionine</keyword>
<dbReference type="GO" id="GO:0009372">
    <property type="term" value="P:quorum sensing"/>
    <property type="evidence" value="ECO:0007669"/>
    <property type="project" value="UniProtKB-UniRule"/>
</dbReference>
<dbReference type="PROSITE" id="PS51187">
    <property type="entry name" value="AUTOINDUCER_SYNTH_2"/>
    <property type="match status" value="1"/>
</dbReference>
<dbReference type="InterPro" id="IPR016181">
    <property type="entry name" value="Acyl_CoA_acyltransferase"/>
</dbReference>
<dbReference type="AlphaFoldDB" id="A0A147I9Y3"/>
<dbReference type="PANTHER" id="PTHR39322">
    <property type="entry name" value="ACYL-HOMOSERINE-LACTONE SYNTHASE"/>
    <property type="match status" value="1"/>
</dbReference>
<dbReference type="PATRIC" id="fig|33051.3.peg.13"/>
<dbReference type="GO" id="GO:0007165">
    <property type="term" value="P:signal transduction"/>
    <property type="evidence" value="ECO:0007669"/>
    <property type="project" value="TreeGrafter"/>
</dbReference>
<sequence>MIQLIRHTARPLEHPVLRRMFAARKAVFVDLLGWDVPVIDGRFELDQFDDGDARYLVVTDAAGAHRASARLLPTIRPHLLDTLFPGLCTDGPPTGPAIFEITRFCLDRSLGARNRRTARDALVLALVDHGLAHGIACYTAIAGLGWSRQILAFGWRCHALGPAQVIGGEQIMALEIAIEPDTRARLASAGIIDTASSMAVAA</sequence>
<evidence type="ECO:0000256" key="2">
    <source>
        <dbReference type="ARBA" id="ARBA00022679"/>
    </source>
</evidence>
<organism evidence="7 8">
    <name type="scientific">Sphingomonas sanguinis</name>
    <dbReference type="NCBI Taxonomy" id="33051"/>
    <lineage>
        <taxon>Bacteria</taxon>
        <taxon>Pseudomonadati</taxon>
        <taxon>Pseudomonadota</taxon>
        <taxon>Alphaproteobacteria</taxon>
        <taxon>Sphingomonadales</taxon>
        <taxon>Sphingomonadaceae</taxon>
        <taxon>Sphingomonas</taxon>
    </lineage>
</organism>
<dbReference type="RefSeq" id="WP_058731855.1">
    <property type="nucleotide sequence ID" value="NZ_LDTD01000001.1"/>
</dbReference>
<dbReference type="Gene3D" id="3.40.630.30">
    <property type="match status" value="1"/>
</dbReference>
<evidence type="ECO:0000256" key="5">
    <source>
        <dbReference type="PROSITE-ProRule" id="PRU00533"/>
    </source>
</evidence>
<dbReference type="GO" id="GO:0061579">
    <property type="term" value="F:N-acyl homoserine lactone synthase activity"/>
    <property type="evidence" value="ECO:0007669"/>
    <property type="project" value="UniProtKB-UniRule"/>
</dbReference>
<dbReference type="Proteomes" id="UP000072867">
    <property type="component" value="Unassembled WGS sequence"/>
</dbReference>
<dbReference type="EC" id="2.3.1.184" evidence="6"/>